<sequence>MHVPSLILALVATSSALALPGPTPTAKPELIEDLEARETFKTLKDLEKQPFDIVPLSNLTDKDFKQSDIYRNSPEARKQKDGTIAPAPKLVARTPGGIYITTAVNWGGEKGYKVQPFNTCIQLDAPWLYTISSFGPDLGTKCIFYA</sequence>
<feature type="chain" id="PRO_5043810374" evidence="1">
    <location>
        <begin position="19"/>
        <end position="146"/>
    </location>
</feature>
<accession>A0AAV9WIE6</accession>
<evidence type="ECO:0000313" key="3">
    <source>
        <dbReference type="Proteomes" id="UP001370758"/>
    </source>
</evidence>
<comment type="caution">
    <text evidence="2">The sequence shown here is derived from an EMBL/GenBank/DDBJ whole genome shotgun (WGS) entry which is preliminary data.</text>
</comment>
<evidence type="ECO:0000256" key="1">
    <source>
        <dbReference type="SAM" id="SignalP"/>
    </source>
</evidence>
<organism evidence="2 3">
    <name type="scientific">Arthrobotrys musiformis</name>
    <dbReference type="NCBI Taxonomy" id="47236"/>
    <lineage>
        <taxon>Eukaryota</taxon>
        <taxon>Fungi</taxon>
        <taxon>Dikarya</taxon>
        <taxon>Ascomycota</taxon>
        <taxon>Pezizomycotina</taxon>
        <taxon>Orbiliomycetes</taxon>
        <taxon>Orbiliales</taxon>
        <taxon>Orbiliaceae</taxon>
        <taxon>Arthrobotrys</taxon>
    </lineage>
</organism>
<reference evidence="2 3" key="1">
    <citation type="submission" date="2023-08" db="EMBL/GenBank/DDBJ databases">
        <authorList>
            <person name="Palmer J.M."/>
        </authorList>
    </citation>
    <scope>NUCLEOTIDE SEQUENCE [LARGE SCALE GENOMIC DNA]</scope>
    <source>
        <strain evidence="2 3">TWF481</strain>
    </source>
</reference>
<proteinExistence type="predicted"/>
<evidence type="ECO:0000313" key="2">
    <source>
        <dbReference type="EMBL" id="KAK6507909.1"/>
    </source>
</evidence>
<dbReference type="AlphaFoldDB" id="A0AAV9WIE6"/>
<dbReference type="EMBL" id="JAVHJL010000003">
    <property type="protein sequence ID" value="KAK6507909.1"/>
    <property type="molecule type" value="Genomic_DNA"/>
</dbReference>
<keyword evidence="3" id="KW-1185">Reference proteome</keyword>
<protein>
    <submittedName>
        <fullName evidence="2">Uncharacterized protein</fullName>
    </submittedName>
</protein>
<dbReference type="Proteomes" id="UP001370758">
    <property type="component" value="Unassembled WGS sequence"/>
</dbReference>
<gene>
    <name evidence="2" type="ORF">TWF481_006330</name>
</gene>
<keyword evidence="1" id="KW-0732">Signal</keyword>
<name>A0AAV9WIE6_9PEZI</name>
<feature type="signal peptide" evidence="1">
    <location>
        <begin position="1"/>
        <end position="18"/>
    </location>
</feature>